<evidence type="ECO:0000313" key="2">
    <source>
        <dbReference type="Proteomes" id="UP000177958"/>
    </source>
</evidence>
<organism evidence="1 2">
    <name type="scientific">Candidatus Kaiserbacteria bacterium RIFCSPHIGHO2_01_FULL_55_17</name>
    <dbReference type="NCBI Taxonomy" id="1798484"/>
    <lineage>
        <taxon>Bacteria</taxon>
        <taxon>Candidatus Kaiseribacteriota</taxon>
    </lineage>
</organism>
<sequence>MEVPGGPKAEYKERYPELLKDHLFLPRNFRGEPNREMFDFVDKLEKRLRKYTWFVGITINGSSMKGYNTLYSDVDTFLFVDADLFAGSSPGKPMDRILDEEKERLIQERKPERDIANDVSFIDIEVSPKIMQTDVDQMDSKKYMSTFGAWNLFYPGKGPRIQDYRKRLKTMINACEDPQRLTSHIAEKLAAIDMGKIDTARKRVRGITPRFDDNSAGDWEGISKAREEMWNKRIRGILDRIE</sequence>
<proteinExistence type="predicted"/>
<reference evidence="1 2" key="1">
    <citation type="journal article" date="2016" name="Nat. Commun.">
        <title>Thousands of microbial genomes shed light on interconnected biogeochemical processes in an aquifer system.</title>
        <authorList>
            <person name="Anantharaman K."/>
            <person name="Brown C.T."/>
            <person name="Hug L.A."/>
            <person name="Sharon I."/>
            <person name="Castelle C.J."/>
            <person name="Probst A.J."/>
            <person name="Thomas B.C."/>
            <person name="Singh A."/>
            <person name="Wilkins M.J."/>
            <person name="Karaoz U."/>
            <person name="Brodie E.L."/>
            <person name="Williams K.H."/>
            <person name="Hubbard S.S."/>
            <person name="Banfield J.F."/>
        </authorList>
    </citation>
    <scope>NUCLEOTIDE SEQUENCE [LARGE SCALE GENOMIC DNA]</scope>
</reference>
<dbReference type="AlphaFoldDB" id="A0A1F6D8F7"/>
<dbReference type="Proteomes" id="UP000177958">
    <property type="component" value="Unassembled WGS sequence"/>
</dbReference>
<dbReference type="EMBL" id="MFKX01000012">
    <property type="protein sequence ID" value="OGG57743.1"/>
    <property type="molecule type" value="Genomic_DNA"/>
</dbReference>
<comment type="caution">
    <text evidence="1">The sequence shown here is derived from an EMBL/GenBank/DDBJ whole genome shotgun (WGS) entry which is preliminary data.</text>
</comment>
<accession>A0A1F6D8F7</accession>
<protein>
    <submittedName>
        <fullName evidence="1">Uncharacterized protein</fullName>
    </submittedName>
</protein>
<gene>
    <name evidence="1" type="ORF">A2853_02865</name>
</gene>
<evidence type="ECO:0000313" key="1">
    <source>
        <dbReference type="EMBL" id="OGG57743.1"/>
    </source>
</evidence>
<name>A0A1F6D8F7_9BACT</name>